<keyword evidence="3" id="KW-1185">Reference proteome</keyword>
<evidence type="ECO:0000256" key="1">
    <source>
        <dbReference type="SAM" id="MobiDB-lite"/>
    </source>
</evidence>
<proteinExistence type="predicted"/>
<protein>
    <submittedName>
        <fullName evidence="2">Uncharacterized protein</fullName>
    </submittedName>
</protein>
<name>A0A1I3GIS5_9BURK</name>
<accession>A0A1I3GIS5</accession>
<gene>
    <name evidence="2" type="ORF">SAMN05192543_102524</name>
</gene>
<dbReference type="RefSeq" id="WP_143098037.1">
    <property type="nucleotide sequence ID" value="NZ_CP041745.1"/>
</dbReference>
<evidence type="ECO:0000313" key="2">
    <source>
        <dbReference type="EMBL" id="SFI23061.1"/>
    </source>
</evidence>
<evidence type="ECO:0000313" key="3">
    <source>
        <dbReference type="Proteomes" id="UP000199548"/>
    </source>
</evidence>
<organism evidence="2 3">
    <name type="scientific">Paraburkholderia megapolitana</name>
    <dbReference type="NCBI Taxonomy" id="420953"/>
    <lineage>
        <taxon>Bacteria</taxon>
        <taxon>Pseudomonadati</taxon>
        <taxon>Pseudomonadota</taxon>
        <taxon>Betaproteobacteria</taxon>
        <taxon>Burkholderiales</taxon>
        <taxon>Burkholderiaceae</taxon>
        <taxon>Paraburkholderia</taxon>
    </lineage>
</organism>
<reference evidence="2 3" key="1">
    <citation type="submission" date="2016-10" db="EMBL/GenBank/DDBJ databases">
        <authorList>
            <person name="de Groot N.N."/>
        </authorList>
    </citation>
    <scope>NUCLEOTIDE SEQUENCE [LARGE SCALE GENOMIC DNA]</scope>
    <source>
        <strain evidence="2 3">LMG 23650</strain>
    </source>
</reference>
<dbReference type="OrthoDB" id="9127513at2"/>
<feature type="region of interest" description="Disordered" evidence="1">
    <location>
        <begin position="359"/>
        <end position="382"/>
    </location>
</feature>
<dbReference type="AlphaFoldDB" id="A0A1I3GIS5"/>
<dbReference type="Proteomes" id="UP000199548">
    <property type="component" value="Unassembled WGS sequence"/>
</dbReference>
<sequence length="382" mass="42597">MSEPNFLDAFGLSVNEVINMQSLAHAQTFSDKGRLARFATAQRTREAGAYIAQQLWECRQILSKVGIYKRVYLIQQEQVTQPTWEQILERIYDEPVATRNGTIWLLFHACLQAERDFSLDVCPAHSREDVLTGRLLEGIKAACTIWAEASSSYLNRIKNTLEISSIDLTVGGGEQETGGDFALILDIKENASSLEDSEPDITTLTGERRGDAFVPLVFQAKRYVGSNADISQKHDTRGYQFNSLRQVNCASNYIFYENDKEHISTPALPMVKPVSACKAIETSRVTGVFSESVDFATYILRAANGFSDIPAARTREDALNMILANTSPSNVSRLTILGNTSDLSAKYRDALRQLQTEIKEGIRQESPQDDLSDDTRLSSFEP</sequence>
<dbReference type="EMBL" id="FOQU01000002">
    <property type="protein sequence ID" value="SFI23061.1"/>
    <property type="molecule type" value="Genomic_DNA"/>
</dbReference>